<feature type="domain" description="NmrA-like" evidence="4">
    <location>
        <begin position="7"/>
        <end position="285"/>
    </location>
</feature>
<dbReference type="GO" id="GO:0016491">
    <property type="term" value="F:oxidoreductase activity"/>
    <property type="evidence" value="ECO:0007669"/>
    <property type="project" value="UniProtKB-KW"/>
</dbReference>
<evidence type="ECO:0000313" key="5">
    <source>
        <dbReference type="EMBL" id="GIZ49102.1"/>
    </source>
</evidence>
<dbReference type="CDD" id="cd05251">
    <property type="entry name" value="NmrA_like_SDR_a"/>
    <property type="match status" value="1"/>
</dbReference>
<evidence type="ECO:0000259" key="4">
    <source>
        <dbReference type="Pfam" id="PF05368"/>
    </source>
</evidence>
<dbReference type="PANTHER" id="PTHR42748">
    <property type="entry name" value="NITROGEN METABOLITE REPRESSION PROTEIN NMRA FAMILY MEMBER"/>
    <property type="match status" value="1"/>
</dbReference>
<dbReference type="AlphaFoldDB" id="A0A9P3CWQ9"/>
<dbReference type="OrthoDB" id="3358371at2759"/>
<dbReference type="Pfam" id="PF05368">
    <property type="entry name" value="NmrA"/>
    <property type="match status" value="1"/>
</dbReference>
<comment type="caution">
    <text evidence="5">The sequence shown here is derived from an EMBL/GenBank/DDBJ whole genome shotgun (WGS) entry which is preliminary data.</text>
</comment>
<dbReference type="EMBL" id="BOLY01000008">
    <property type="protein sequence ID" value="GIZ49102.1"/>
    <property type="molecule type" value="Genomic_DNA"/>
</dbReference>
<dbReference type="Gene3D" id="3.40.50.720">
    <property type="entry name" value="NAD(P)-binding Rossmann-like Domain"/>
    <property type="match status" value="1"/>
</dbReference>
<dbReference type="RefSeq" id="XP_044663589.1">
    <property type="nucleotide sequence ID" value="XM_044807654.1"/>
</dbReference>
<proteinExistence type="inferred from homology"/>
<comment type="similarity">
    <text evidence="1">Belongs to the NmrA-type oxidoreductase family.</text>
</comment>
<keyword evidence="3" id="KW-0560">Oxidoreductase</keyword>
<dbReference type="GeneID" id="68297716"/>
<reference evidence="5 6" key="1">
    <citation type="submission" date="2021-01" db="EMBL/GenBank/DDBJ databases">
        <title>Cercospora kikuchii MAFF 305040 whole genome shotgun sequence.</title>
        <authorList>
            <person name="Kashiwa T."/>
            <person name="Suzuki T."/>
        </authorList>
    </citation>
    <scope>NUCLEOTIDE SEQUENCE [LARGE SCALE GENOMIC DNA]</scope>
    <source>
        <strain evidence="5 6">MAFF 305040</strain>
    </source>
</reference>
<evidence type="ECO:0000313" key="6">
    <source>
        <dbReference type="Proteomes" id="UP000825890"/>
    </source>
</evidence>
<name>A0A9P3CWQ9_9PEZI</name>
<dbReference type="GO" id="GO:0005634">
    <property type="term" value="C:nucleus"/>
    <property type="evidence" value="ECO:0007669"/>
    <property type="project" value="TreeGrafter"/>
</dbReference>
<dbReference type="InterPro" id="IPR036291">
    <property type="entry name" value="NAD(P)-bd_dom_sf"/>
</dbReference>
<dbReference type="Gene3D" id="3.90.25.10">
    <property type="entry name" value="UDP-galactose 4-epimerase, domain 1"/>
    <property type="match status" value="1"/>
</dbReference>
<evidence type="ECO:0000256" key="2">
    <source>
        <dbReference type="ARBA" id="ARBA00022857"/>
    </source>
</evidence>
<protein>
    <recommendedName>
        <fullName evidence="4">NmrA-like domain-containing protein</fullName>
    </recommendedName>
</protein>
<gene>
    <name evidence="5" type="ORF">CKM354_001214100</name>
</gene>
<evidence type="ECO:0000256" key="3">
    <source>
        <dbReference type="ARBA" id="ARBA00023002"/>
    </source>
</evidence>
<dbReference type="PANTHER" id="PTHR42748:SF30">
    <property type="entry name" value="NMRA-LIKE DOMAIN-CONTAINING PROTEIN"/>
    <property type="match status" value="1"/>
</dbReference>
<accession>A0A9P3CWQ9</accession>
<sequence length="316" mass="34278">MSNKLILAVVGATGTQGGSVMDNVLSRPELSTKYTIRGITRNPASDKAKALSARGVEVVKADLDDLESLKAAFSGTWGVFGVTDFWSLGSKAREIQQGKNIFHACQARNVEHLVWSSLPNVTKLSNGRRHLVDQFDGKAEVEESIESNKGSMIASYFMPAMFIDNMKQTVNDHGHGPVMALPFPDSNIPIPYIDAKRDAGKYVLGLFEAGEKANGVKVQGVSFWTTPAELVAAIGNHVGKQVNFVSLPGEVFASFLPENMKDPVTDMLLWVGEDSYYGRGSELKQSESETFLVKNAELQSLSGFLELGGSWGSWGI</sequence>
<dbReference type="Proteomes" id="UP000825890">
    <property type="component" value="Unassembled WGS sequence"/>
</dbReference>
<keyword evidence="2" id="KW-0521">NADP</keyword>
<keyword evidence="6" id="KW-1185">Reference proteome</keyword>
<dbReference type="SUPFAM" id="SSF51735">
    <property type="entry name" value="NAD(P)-binding Rossmann-fold domains"/>
    <property type="match status" value="1"/>
</dbReference>
<organism evidence="5 6">
    <name type="scientific">Cercospora kikuchii</name>
    <dbReference type="NCBI Taxonomy" id="84275"/>
    <lineage>
        <taxon>Eukaryota</taxon>
        <taxon>Fungi</taxon>
        <taxon>Dikarya</taxon>
        <taxon>Ascomycota</taxon>
        <taxon>Pezizomycotina</taxon>
        <taxon>Dothideomycetes</taxon>
        <taxon>Dothideomycetidae</taxon>
        <taxon>Mycosphaerellales</taxon>
        <taxon>Mycosphaerellaceae</taxon>
        <taxon>Cercospora</taxon>
    </lineage>
</organism>
<dbReference type="InterPro" id="IPR051164">
    <property type="entry name" value="NmrA-like_oxidored"/>
</dbReference>
<dbReference type="InterPro" id="IPR008030">
    <property type="entry name" value="NmrA-like"/>
</dbReference>
<evidence type="ECO:0000256" key="1">
    <source>
        <dbReference type="ARBA" id="ARBA00006328"/>
    </source>
</evidence>